<dbReference type="Proteomes" id="UP001569963">
    <property type="component" value="Unassembled WGS sequence"/>
</dbReference>
<gene>
    <name evidence="3" type="ORF">SM611_04605</name>
</gene>
<dbReference type="InterPro" id="IPR033195">
    <property type="entry name" value="AmidinoTrfase"/>
</dbReference>
<evidence type="ECO:0000256" key="1">
    <source>
        <dbReference type="ARBA" id="ARBA00006943"/>
    </source>
</evidence>
<proteinExistence type="inferred from homology"/>
<evidence type="ECO:0000256" key="2">
    <source>
        <dbReference type="ARBA" id="ARBA00022679"/>
    </source>
</evidence>
<evidence type="ECO:0000313" key="4">
    <source>
        <dbReference type="Proteomes" id="UP001569963"/>
    </source>
</evidence>
<keyword evidence="2" id="KW-0808">Transferase</keyword>
<organism evidence="3 4">
    <name type="scientific">Actinomadura monticuli</name>
    <dbReference type="NCBI Taxonomy" id="3097367"/>
    <lineage>
        <taxon>Bacteria</taxon>
        <taxon>Bacillati</taxon>
        <taxon>Actinomycetota</taxon>
        <taxon>Actinomycetes</taxon>
        <taxon>Streptosporangiales</taxon>
        <taxon>Thermomonosporaceae</taxon>
        <taxon>Actinomadura</taxon>
    </lineage>
</organism>
<sequence>MSPVDVHNEWDPLEEIIVGTIRGGRLPTPDRSLRALEYADLDDLGAAPSGPFPDHVVEETEAELEMLCDELSRLGVKVRRPAPHDHSAAFATPDWQADGFYDYCPRDGFLAIGDTIIEAPMVLRSRFFEGHSYKEPFQEYFAGGARWISAPKPRLADEMYDPAAPPGRRLKNLEPAFDAANVLRFGTDILYLVSDAGNEMGCRWLQSVLGDAYRVHACRDLYTGIHLDSTLIPLRPGLVLVNPARVTEENMPEYLRGWDRIIAPEPFDTGFVGDRPRASVWVGINLLVTAPGQVIVDRRQTELIAELSRHGVESIPLQLTHSRSLAGGFHCVTLDVRRSGELESYR</sequence>
<accession>A0ABV4Q4X1</accession>
<name>A0ABV4Q4X1_9ACTN</name>
<dbReference type="PANTHER" id="PTHR10488">
    <property type="entry name" value="GLYCINE AMIDINOTRANSFERASE, MITOCHONDRIAL"/>
    <property type="match status" value="1"/>
</dbReference>
<reference evidence="3 4" key="1">
    <citation type="submission" date="2023-11" db="EMBL/GenBank/DDBJ databases">
        <title>Actinomadura monticuli sp. nov., isolated from volcanic ash.</title>
        <authorList>
            <person name="Lee S.D."/>
            <person name="Yang H."/>
            <person name="Kim I.S."/>
        </authorList>
    </citation>
    <scope>NUCLEOTIDE SEQUENCE [LARGE SCALE GENOMIC DNA]</scope>
    <source>
        <strain evidence="3 4">DLS-62</strain>
    </source>
</reference>
<dbReference type="PANTHER" id="PTHR10488:SF1">
    <property type="entry name" value="GLYCINE AMIDINOTRANSFERASE, MITOCHONDRIAL"/>
    <property type="match status" value="1"/>
</dbReference>
<protein>
    <recommendedName>
        <fullName evidence="5">Inosamine-phosphate amidinotransferase 1</fullName>
    </recommendedName>
</protein>
<dbReference type="Gene3D" id="3.75.10.10">
    <property type="entry name" value="L-arginine/glycine Amidinotransferase, Chain A"/>
    <property type="match status" value="1"/>
</dbReference>
<dbReference type="RefSeq" id="WP_371947542.1">
    <property type="nucleotide sequence ID" value="NZ_JAXCEI010000002.1"/>
</dbReference>
<keyword evidence="4" id="KW-1185">Reference proteome</keyword>
<dbReference type="EMBL" id="JAXCEI010000002">
    <property type="protein sequence ID" value="MFA1538202.1"/>
    <property type="molecule type" value="Genomic_DNA"/>
</dbReference>
<dbReference type="SUPFAM" id="SSF55909">
    <property type="entry name" value="Pentein"/>
    <property type="match status" value="1"/>
</dbReference>
<comment type="caution">
    <text evidence="3">The sequence shown here is derived from an EMBL/GenBank/DDBJ whole genome shotgun (WGS) entry which is preliminary data.</text>
</comment>
<evidence type="ECO:0008006" key="5">
    <source>
        <dbReference type="Google" id="ProtNLM"/>
    </source>
</evidence>
<comment type="similarity">
    <text evidence="1">Belongs to the amidinotransferase family.</text>
</comment>
<evidence type="ECO:0000313" key="3">
    <source>
        <dbReference type="EMBL" id="MFA1538202.1"/>
    </source>
</evidence>
<dbReference type="CDD" id="cd21135">
    <property type="entry name" value="amidinotransferase_StrB1-like"/>
    <property type="match status" value="1"/>
</dbReference>